<evidence type="ECO:0000256" key="1">
    <source>
        <dbReference type="ARBA" id="ARBA00004651"/>
    </source>
</evidence>
<dbReference type="Proteomes" id="UP000277256">
    <property type="component" value="Unassembled WGS sequence"/>
</dbReference>
<dbReference type="RefSeq" id="WP_125248739.1">
    <property type="nucleotide sequence ID" value="NZ_RSEB01000004.1"/>
</dbReference>
<dbReference type="PROSITE" id="PS50928">
    <property type="entry name" value="ABC_TM1"/>
    <property type="match status" value="1"/>
</dbReference>
<dbReference type="CDD" id="cd06261">
    <property type="entry name" value="TM_PBP2"/>
    <property type="match status" value="1"/>
</dbReference>
<evidence type="ECO:0000313" key="9">
    <source>
        <dbReference type="EMBL" id="RRR98431.1"/>
    </source>
</evidence>
<gene>
    <name evidence="9" type="ORF">EIW28_16205</name>
</gene>
<evidence type="ECO:0000256" key="2">
    <source>
        <dbReference type="ARBA" id="ARBA00022448"/>
    </source>
</evidence>
<comment type="subcellular location">
    <subcellularLocation>
        <location evidence="1 7">Cell membrane</location>
        <topology evidence="1 7">Multi-pass membrane protein</topology>
    </subcellularLocation>
</comment>
<dbReference type="SUPFAM" id="SSF161098">
    <property type="entry name" value="MetI-like"/>
    <property type="match status" value="1"/>
</dbReference>
<dbReference type="PANTHER" id="PTHR30151:SF40">
    <property type="entry name" value="TRANSPORT SYSTEM INTEGRAL MEMBRANE PROTEIN"/>
    <property type="match status" value="1"/>
</dbReference>
<dbReference type="GO" id="GO:0055085">
    <property type="term" value="P:transmembrane transport"/>
    <property type="evidence" value="ECO:0007669"/>
    <property type="project" value="InterPro"/>
</dbReference>
<name>A0A426UW67_9ACTN</name>
<evidence type="ECO:0000256" key="5">
    <source>
        <dbReference type="ARBA" id="ARBA00022989"/>
    </source>
</evidence>
<evidence type="ECO:0000256" key="4">
    <source>
        <dbReference type="ARBA" id="ARBA00022692"/>
    </source>
</evidence>
<feature type="transmembrane region" description="Helical" evidence="7">
    <location>
        <begin position="131"/>
        <end position="151"/>
    </location>
</feature>
<reference evidence="9 10" key="1">
    <citation type="submission" date="2018-12" db="EMBL/GenBank/DDBJ databases">
        <title>Glycomyces sp. YIM 121974 draft genome.</title>
        <authorList>
            <person name="Li Q."/>
        </authorList>
    </citation>
    <scope>NUCLEOTIDE SEQUENCE [LARGE SCALE GENOMIC DNA]</scope>
    <source>
        <strain evidence="9 10">YIM 121974</strain>
    </source>
</reference>
<dbReference type="EMBL" id="RSEB01000004">
    <property type="protein sequence ID" value="RRR98431.1"/>
    <property type="molecule type" value="Genomic_DNA"/>
</dbReference>
<keyword evidence="10" id="KW-1185">Reference proteome</keyword>
<keyword evidence="6 7" id="KW-0472">Membrane</keyword>
<sequence length="293" mass="31552">MPAETVDAGTSRDLVSGLDALERTPITETRWGRFASRLWAGTWPKVLALALVIGAWQALFLSGWKDPWVLPSPLAVWEDLAAYAATPDYAQAVLITMQRALTGFALSVVVGSVLGIAVARFKPLRAAIGSLITGLQTMPSIMWFPLAILLFKISESAILFVVVLGAVPSIANGIISGIDYVPPAWRRVGAVLGMQGFQLYRHVILPATLPSFVSGLKQGWAFAWRSLMAGELLVIVAGQGSIGALMQGAREFNDSARVLTWIITVLVIGILVDTAFKAADDRIRRTWGLAADR</sequence>
<evidence type="ECO:0000256" key="7">
    <source>
        <dbReference type="RuleBase" id="RU363032"/>
    </source>
</evidence>
<feature type="transmembrane region" description="Helical" evidence="7">
    <location>
        <begin position="227"/>
        <end position="246"/>
    </location>
</feature>
<keyword evidence="4 7" id="KW-0812">Transmembrane</keyword>
<dbReference type="InterPro" id="IPR035906">
    <property type="entry name" value="MetI-like_sf"/>
</dbReference>
<dbReference type="GO" id="GO:0005886">
    <property type="term" value="C:plasma membrane"/>
    <property type="evidence" value="ECO:0007669"/>
    <property type="project" value="UniProtKB-SubCell"/>
</dbReference>
<dbReference type="InterPro" id="IPR000515">
    <property type="entry name" value="MetI-like"/>
</dbReference>
<organism evidence="9 10">
    <name type="scientific">Glycomyces terrestris</name>
    <dbReference type="NCBI Taxonomy" id="2493553"/>
    <lineage>
        <taxon>Bacteria</taxon>
        <taxon>Bacillati</taxon>
        <taxon>Actinomycetota</taxon>
        <taxon>Actinomycetes</taxon>
        <taxon>Glycomycetales</taxon>
        <taxon>Glycomycetaceae</taxon>
        <taxon>Glycomyces</taxon>
    </lineage>
</organism>
<comment type="similarity">
    <text evidence="7">Belongs to the binding-protein-dependent transport system permease family.</text>
</comment>
<feature type="transmembrane region" description="Helical" evidence="7">
    <location>
        <begin position="100"/>
        <end position="119"/>
    </location>
</feature>
<evidence type="ECO:0000256" key="6">
    <source>
        <dbReference type="ARBA" id="ARBA00023136"/>
    </source>
</evidence>
<feature type="domain" description="ABC transmembrane type-1" evidence="8">
    <location>
        <begin position="93"/>
        <end position="276"/>
    </location>
</feature>
<feature type="transmembrane region" description="Helical" evidence="7">
    <location>
        <begin position="46"/>
        <end position="64"/>
    </location>
</feature>
<feature type="transmembrane region" description="Helical" evidence="7">
    <location>
        <begin position="258"/>
        <end position="276"/>
    </location>
</feature>
<comment type="caution">
    <text evidence="9">The sequence shown here is derived from an EMBL/GenBank/DDBJ whole genome shotgun (WGS) entry which is preliminary data.</text>
</comment>
<protein>
    <submittedName>
        <fullName evidence="9">ABC transporter permease</fullName>
    </submittedName>
</protein>
<evidence type="ECO:0000313" key="10">
    <source>
        <dbReference type="Proteomes" id="UP000277256"/>
    </source>
</evidence>
<feature type="transmembrane region" description="Helical" evidence="7">
    <location>
        <begin position="157"/>
        <end position="178"/>
    </location>
</feature>
<dbReference type="Pfam" id="PF00528">
    <property type="entry name" value="BPD_transp_1"/>
    <property type="match status" value="1"/>
</dbReference>
<keyword evidence="2 7" id="KW-0813">Transport</keyword>
<dbReference type="AlphaFoldDB" id="A0A426UW67"/>
<evidence type="ECO:0000256" key="3">
    <source>
        <dbReference type="ARBA" id="ARBA00022475"/>
    </source>
</evidence>
<dbReference type="OrthoDB" id="9796361at2"/>
<dbReference type="PANTHER" id="PTHR30151">
    <property type="entry name" value="ALKANE SULFONATE ABC TRANSPORTER-RELATED, MEMBRANE SUBUNIT"/>
    <property type="match status" value="1"/>
</dbReference>
<keyword evidence="3" id="KW-1003">Cell membrane</keyword>
<proteinExistence type="inferred from homology"/>
<dbReference type="Gene3D" id="1.10.3720.10">
    <property type="entry name" value="MetI-like"/>
    <property type="match status" value="1"/>
</dbReference>
<accession>A0A426UW67</accession>
<keyword evidence="5 7" id="KW-1133">Transmembrane helix</keyword>
<evidence type="ECO:0000259" key="8">
    <source>
        <dbReference type="PROSITE" id="PS50928"/>
    </source>
</evidence>